<comment type="caution">
    <text evidence="1">The sequence shown here is derived from an EMBL/GenBank/DDBJ whole genome shotgun (WGS) entry which is preliminary data.</text>
</comment>
<dbReference type="SUPFAM" id="SSF54611">
    <property type="entry name" value="SecB-like"/>
    <property type="match status" value="1"/>
</dbReference>
<dbReference type="Pfam" id="PF02556">
    <property type="entry name" value="SecB"/>
    <property type="match status" value="1"/>
</dbReference>
<dbReference type="HAMAP" id="MF_00821">
    <property type="entry name" value="SecB"/>
    <property type="match status" value="1"/>
</dbReference>
<gene>
    <name evidence="1" type="ORF">GH714_043049</name>
</gene>
<dbReference type="Gene3D" id="1.10.40.80">
    <property type="match status" value="1"/>
</dbReference>
<keyword evidence="2" id="KW-1185">Reference proteome</keyword>
<dbReference type="GO" id="GO:0051082">
    <property type="term" value="F:unfolded protein binding"/>
    <property type="evidence" value="ECO:0007669"/>
    <property type="project" value="InterPro"/>
</dbReference>
<evidence type="ECO:0000313" key="1">
    <source>
        <dbReference type="EMBL" id="KAF2282225.1"/>
    </source>
</evidence>
<sequence>MRPKLKVRGQYIKDLSFENPNSPKVFLMISKSPPEINISVNVSSASLPVKPAEGEQTATDLYEVTLQVNIESVVEKVPAFLCELKYCGVFSLEEKAEEKAMKEALLITAPGILFPFVREVIAKMTASAGFPPLMLDVIDFEAMYASQLGGMTGRPSSDHGANTADAADITAEKLLGLIPGDRFLGNTSAPVVMVSMRPSRVLTVRILQPRRYQGSRDNKTFFAYAKAVFNSFDALIATHKDLGLLANIAKISNISDEEFKRCTTDETLMDRVVQQKFFGREQT</sequence>
<dbReference type="PANTHER" id="PTHR36918:SF1">
    <property type="entry name" value="PROTEIN-EXPORT PROTEIN SECB"/>
    <property type="match status" value="1"/>
</dbReference>
<dbReference type="Proteomes" id="UP000467840">
    <property type="component" value="Unassembled WGS sequence"/>
</dbReference>
<dbReference type="EMBL" id="JAAGAX010000511">
    <property type="protein sequence ID" value="KAF2282225.1"/>
    <property type="molecule type" value="Genomic_DNA"/>
</dbReference>
<name>A0A6A6K187_HEVBR</name>
<proteinExistence type="inferred from homology"/>
<dbReference type="GO" id="GO:0015031">
    <property type="term" value="P:protein transport"/>
    <property type="evidence" value="ECO:0007669"/>
    <property type="project" value="InterPro"/>
</dbReference>
<dbReference type="PANTHER" id="PTHR36918">
    <property type="match status" value="1"/>
</dbReference>
<dbReference type="NCBIfam" id="NF004392">
    <property type="entry name" value="PRK05751.1-3"/>
    <property type="match status" value="1"/>
</dbReference>
<dbReference type="InterPro" id="IPR035958">
    <property type="entry name" value="SecB-like_sf"/>
</dbReference>
<organism evidence="1 2">
    <name type="scientific">Hevea brasiliensis</name>
    <name type="common">Para rubber tree</name>
    <name type="synonym">Siphonia brasiliensis</name>
    <dbReference type="NCBI Taxonomy" id="3981"/>
    <lineage>
        <taxon>Eukaryota</taxon>
        <taxon>Viridiplantae</taxon>
        <taxon>Streptophyta</taxon>
        <taxon>Embryophyta</taxon>
        <taxon>Tracheophyta</taxon>
        <taxon>Spermatophyta</taxon>
        <taxon>Magnoliopsida</taxon>
        <taxon>eudicotyledons</taxon>
        <taxon>Gunneridae</taxon>
        <taxon>Pentapetalae</taxon>
        <taxon>rosids</taxon>
        <taxon>fabids</taxon>
        <taxon>Malpighiales</taxon>
        <taxon>Euphorbiaceae</taxon>
        <taxon>Crotonoideae</taxon>
        <taxon>Micrandreae</taxon>
        <taxon>Hevea</taxon>
    </lineage>
</organism>
<accession>A0A6A6K187</accession>
<dbReference type="GO" id="GO:0051262">
    <property type="term" value="P:protein tetramerization"/>
    <property type="evidence" value="ECO:0007669"/>
    <property type="project" value="InterPro"/>
</dbReference>
<dbReference type="NCBIfam" id="TIGR00809">
    <property type="entry name" value="secB"/>
    <property type="match status" value="1"/>
</dbReference>
<dbReference type="Gene3D" id="3.10.420.10">
    <property type="entry name" value="SecB-like"/>
    <property type="match status" value="1"/>
</dbReference>
<dbReference type="AlphaFoldDB" id="A0A6A6K187"/>
<evidence type="ECO:0000313" key="2">
    <source>
        <dbReference type="Proteomes" id="UP000467840"/>
    </source>
</evidence>
<dbReference type="InterPro" id="IPR003708">
    <property type="entry name" value="SecB"/>
</dbReference>
<protein>
    <submittedName>
        <fullName evidence="1">Uncharacterized protein</fullName>
    </submittedName>
</protein>
<reference evidence="1 2" key="1">
    <citation type="journal article" date="2020" name="Mol. Plant">
        <title>The Chromosome-Based Rubber Tree Genome Provides New Insights into Spurge Genome Evolution and Rubber Biosynthesis.</title>
        <authorList>
            <person name="Liu J."/>
            <person name="Shi C."/>
            <person name="Shi C.C."/>
            <person name="Li W."/>
            <person name="Zhang Q.J."/>
            <person name="Zhang Y."/>
            <person name="Li K."/>
            <person name="Lu H.F."/>
            <person name="Shi C."/>
            <person name="Zhu S.T."/>
            <person name="Xiao Z.Y."/>
            <person name="Nan H."/>
            <person name="Yue Y."/>
            <person name="Zhu X.G."/>
            <person name="Wu Y."/>
            <person name="Hong X.N."/>
            <person name="Fan G.Y."/>
            <person name="Tong Y."/>
            <person name="Zhang D."/>
            <person name="Mao C.L."/>
            <person name="Liu Y.L."/>
            <person name="Hao S.J."/>
            <person name="Liu W.Q."/>
            <person name="Lv M.Q."/>
            <person name="Zhang H.B."/>
            <person name="Liu Y."/>
            <person name="Hu-Tang G.R."/>
            <person name="Wang J.P."/>
            <person name="Wang J.H."/>
            <person name="Sun Y.H."/>
            <person name="Ni S.B."/>
            <person name="Chen W.B."/>
            <person name="Zhang X.C."/>
            <person name="Jiao Y.N."/>
            <person name="Eichler E.E."/>
            <person name="Li G.H."/>
            <person name="Liu X."/>
            <person name="Gao L.Z."/>
        </authorList>
    </citation>
    <scope>NUCLEOTIDE SEQUENCE [LARGE SCALE GENOMIC DNA]</scope>
    <source>
        <strain evidence="2">cv. GT1</strain>
        <tissue evidence="1">Leaf</tissue>
    </source>
</reference>